<dbReference type="SMART" id="SM00672">
    <property type="entry name" value="CAP10"/>
    <property type="match status" value="1"/>
</dbReference>
<evidence type="ECO:0000256" key="2">
    <source>
        <dbReference type="ARBA" id="ARBA00022679"/>
    </source>
</evidence>
<comment type="similarity">
    <text evidence="1">Belongs to the glycosyltransferase 90 family.</text>
</comment>
<feature type="domain" description="Glycosyl transferase CAP10" evidence="3">
    <location>
        <begin position="2"/>
        <end position="156"/>
    </location>
</feature>
<dbReference type="InterPro" id="IPR051091">
    <property type="entry name" value="O-Glucosyltr/Glycosyltrsf_90"/>
</dbReference>
<evidence type="ECO:0000313" key="5">
    <source>
        <dbReference type="Proteomes" id="UP001239994"/>
    </source>
</evidence>
<comment type="caution">
    <text evidence="4">The sequence shown here is derived from an EMBL/GenBank/DDBJ whole genome shotgun (WGS) entry which is preliminary data.</text>
</comment>
<sequence length="175" mass="20839">MRPFPRAASFGFPQDLRRPSWVRGYRRLEDTLGRPPAKEIPLVDHCKYKYLFNFRGVAASFRFKHLFLCGSLVFHVGKEWVEFFYPQLHPWVHYIPVKQDLSDLGDLLQFVKENDEVAEAIAIRGQQFIEDHLRMEDVTCYWERLLTDYSKLLQYKPKRKSSYSHVSSKPNRNEL</sequence>
<dbReference type="PANTHER" id="PTHR12203:SF35">
    <property type="entry name" value="PROTEIN O-GLUCOSYLTRANSFERASE 1"/>
    <property type="match status" value="1"/>
</dbReference>
<dbReference type="GO" id="GO:0035252">
    <property type="term" value="F:UDP-xylosyltransferase activity"/>
    <property type="evidence" value="ECO:0007669"/>
    <property type="project" value="TreeGrafter"/>
</dbReference>
<evidence type="ECO:0000256" key="1">
    <source>
        <dbReference type="ARBA" id="ARBA00010118"/>
    </source>
</evidence>
<reference evidence="4" key="1">
    <citation type="submission" date="2023-03" db="EMBL/GenBank/DDBJ databases">
        <title>Electrophorus voltai genome.</title>
        <authorList>
            <person name="Bian C."/>
        </authorList>
    </citation>
    <scope>NUCLEOTIDE SEQUENCE</scope>
    <source>
        <strain evidence="4">CB-2022</strain>
        <tissue evidence="4">Muscle</tissue>
    </source>
</reference>
<evidence type="ECO:0000313" key="4">
    <source>
        <dbReference type="EMBL" id="KAK1802865.1"/>
    </source>
</evidence>
<name>A0AAD8ZSU0_9TELE</name>
<gene>
    <name evidence="4" type="ORF">P4O66_021405</name>
</gene>
<organism evidence="4 5">
    <name type="scientific">Electrophorus voltai</name>
    <dbReference type="NCBI Taxonomy" id="2609070"/>
    <lineage>
        <taxon>Eukaryota</taxon>
        <taxon>Metazoa</taxon>
        <taxon>Chordata</taxon>
        <taxon>Craniata</taxon>
        <taxon>Vertebrata</taxon>
        <taxon>Euteleostomi</taxon>
        <taxon>Actinopterygii</taxon>
        <taxon>Neopterygii</taxon>
        <taxon>Teleostei</taxon>
        <taxon>Ostariophysi</taxon>
        <taxon>Gymnotiformes</taxon>
        <taxon>Gymnotoidei</taxon>
        <taxon>Gymnotidae</taxon>
        <taxon>Electrophorus</taxon>
    </lineage>
</organism>
<dbReference type="Pfam" id="PF05686">
    <property type="entry name" value="Glyco_transf_90"/>
    <property type="match status" value="1"/>
</dbReference>
<dbReference type="GO" id="GO:0045747">
    <property type="term" value="P:positive regulation of Notch signaling pathway"/>
    <property type="evidence" value="ECO:0007669"/>
    <property type="project" value="TreeGrafter"/>
</dbReference>
<protein>
    <recommendedName>
        <fullName evidence="3">Glycosyl transferase CAP10 domain-containing protein</fullName>
    </recommendedName>
</protein>
<dbReference type="InterPro" id="IPR006598">
    <property type="entry name" value="CAP10"/>
</dbReference>
<accession>A0AAD8ZSU0</accession>
<keyword evidence="5" id="KW-1185">Reference proteome</keyword>
<dbReference type="EMBL" id="JAROKS010000006">
    <property type="protein sequence ID" value="KAK1802865.1"/>
    <property type="molecule type" value="Genomic_DNA"/>
</dbReference>
<dbReference type="PANTHER" id="PTHR12203">
    <property type="entry name" value="KDEL LYS-ASP-GLU-LEU CONTAINING - RELATED"/>
    <property type="match status" value="1"/>
</dbReference>
<dbReference type="Proteomes" id="UP001239994">
    <property type="component" value="Unassembled WGS sequence"/>
</dbReference>
<dbReference type="AlphaFoldDB" id="A0AAD8ZSU0"/>
<dbReference type="GO" id="GO:0035251">
    <property type="term" value="F:UDP-glucosyltransferase activity"/>
    <property type="evidence" value="ECO:0007669"/>
    <property type="project" value="TreeGrafter"/>
</dbReference>
<dbReference type="GO" id="GO:0012505">
    <property type="term" value="C:endomembrane system"/>
    <property type="evidence" value="ECO:0007669"/>
    <property type="project" value="TreeGrafter"/>
</dbReference>
<evidence type="ECO:0000259" key="3">
    <source>
        <dbReference type="SMART" id="SM00672"/>
    </source>
</evidence>
<dbReference type="GO" id="GO:0006493">
    <property type="term" value="P:protein O-linked glycosylation"/>
    <property type="evidence" value="ECO:0007669"/>
    <property type="project" value="TreeGrafter"/>
</dbReference>
<proteinExistence type="inferred from homology"/>
<keyword evidence="2" id="KW-0808">Transferase</keyword>